<sequence length="282" mass="32668">MGSMYKEQKKTNKILSEQTKFNSKVAKANFELQNKQNAELERQTLLLEQEQRNREVQKYLRDFIFEMKKFAEEIGSGKYSEIPAYAAARIIKTRIEAEGISSQSFEQLQDKEYYSKAIESLDKVLENSSSKAISEGDLYFEKYQDFLKFINRKEVAKDYFTNWAKNFLYTFQPEGDEFKKKINFLSVALFSTSVALIFFPLLPVFSGLIALTGTYILLQKRIVKDYSLLFSSLSVSTNSFSGILVSKKAIEAIESSIVESEGELRKFRQSNFPEIEKYELPR</sequence>
<name>A0A0E2BDH1_9LEPT</name>
<keyword evidence="3" id="KW-1185">Reference proteome</keyword>
<accession>A0A0E2BDH1</accession>
<reference evidence="2" key="1">
    <citation type="submission" date="2012-10" db="EMBL/GenBank/DDBJ databases">
        <authorList>
            <person name="Harkins D.M."/>
            <person name="Durkin A.S."/>
            <person name="Brinkac L.M."/>
            <person name="Haft D.H."/>
            <person name="Selengut J.D."/>
            <person name="Sanka R."/>
            <person name="DePew J."/>
            <person name="Purushe J."/>
            <person name="Matthias M.A."/>
            <person name="Vinetz J.M."/>
            <person name="Sutton G.G."/>
            <person name="Nierman W.C."/>
            <person name="Fouts D.E."/>
        </authorList>
    </citation>
    <scope>NUCLEOTIDE SEQUENCE [LARGE SCALE GENOMIC DNA]</scope>
    <source>
        <strain evidence="2">MOR084</strain>
    </source>
</reference>
<evidence type="ECO:0000313" key="3">
    <source>
        <dbReference type="Proteomes" id="UP000006329"/>
    </source>
</evidence>
<dbReference type="AlphaFoldDB" id="A0A0E2BDH1"/>
<evidence type="ECO:0000256" key="1">
    <source>
        <dbReference type="SAM" id="Coils"/>
    </source>
</evidence>
<feature type="coiled-coil region" evidence="1">
    <location>
        <begin position="23"/>
        <end position="53"/>
    </location>
</feature>
<proteinExistence type="predicted"/>
<keyword evidence="1" id="KW-0175">Coiled coil</keyword>
<gene>
    <name evidence="2" type="ORF">LEP1GSC179_0121</name>
</gene>
<evidence type="ECO:0000313" key="2">
    <source>
        <dbReference type="EMBL" id="EKO32960.1"/>
    </source>
</evidence>
<protein>
    <submittedName>
        <fullName evidence="2">Uncharacterized protein</fullName>
    </submittedName>
</protein>
<dbReference type="EMBL" id="AHON02000061">
    <property type="protein sequence ID" value="EKO32960.1"/>
    <property type="molecule type" value="Genomic_DNA"/>
</dbReference>
<dbReference type="RefSeq" id="WP_004485025.1">
    <property type="nucleotide sequence ID" value="NZ_AHON02000061.1"/>
</dbReference>
<dbReference type="Proteomes" id="UP000006329">
    <property type="component" value="Unassembled WGS sequence"/>
</dbReference>
<organism evidence="2 3">
    <name type="scientific">Leptospira santarosai str. MOR084</name>
    <dbReference type="NCBI Taxonomy" id="1049984"/>
    <lineage>
        <taxon>Bacteria</taxon>
        <taxon>Pseudomonadati</taxon>
        <taxon>Spirochaetota</taxon>
        <taxon>Spirochaetia</taxon>
        <taxon>Leptospirales</taxon>
        <taxon>Leptospiraceae</taxon>
        <taxon>Leptospira</taxon>
    </lineage>
</organism>
<comment type="caution">
    <text evidence="2">The sequence shown here is derived from an EMBL/GenBank/DDBJ whole genome shotgun (WGS) entry which is preliminary data.</text>
</comment>